<reference evidence="2 3" key="1">
    <citation type="submission" date="2015-02" db="EMBL/GenBank/DDBJ databases">
        <title>Draft genome of a novel marine cyanobacterium (Chroococcales) isolated from South Atlantic Ocean.</title>
        <authorList>
            <person name="Rigonato J."/>
            <person name="Alvarenga D.O."/>
            <person name="Branco L.H."/>
            <person name="Varani A.M."/>
            <person name="Brandini F.P."/>
            <person name="Fiore M.F."/>
        </authorList>
    </citation>
    <scope>NUCLEOTIDE SEQUENCE [LARGE SCALE GENOMIC DNA]</scope>
    <source>
        <strain evidence="2 3">CENA595</strain>
    </source>
</reference>
<evidence type="ECO:0000313" key="2">
    <source>
        <dbReference type="EMBL" id="KJH72198.1"/>
    </source>
</evidence>
<accession>A0A0D8ZTV9</accession>
<keyword evidence="1" id="KW-1133">Transmembrane helix</keyword>
<keyword evidence="3" id="KW-1185">Reference proteome</keyword>
<feature type="transmembrane region" description="Helical" evidence="1">
    <location>
        <begin position="6"/>
        <end position="28"/>
    </location>
</feature>
<organism evidence="2 3">
    <name type="scientific">Aliterella atlantica CENA595</name>
    <dbReference type="NCBI Taxonomy" id="1618023"/>
    <lineage>
        <taxon>Bacteria</taxon>
        <taxon>Bacillati</taxon>
        <taxon>Cyanobacteriota</taxon>
        <taxon>Cyanophyceae</taxon>
        <taxon>Chroococcidiopsidales</taxon>
        <taxon>Aliterellaceae</taxon>
        <taxon>Aliterella</taxon>
    </lineage>
</organism>
<dbReference type="Proteomes" id="UP000032452">
    <property type="component" value="Unassembled WGS sequence"/>
</dbReference>
<dbReference type="AlphaFoldDB" id="A0A0D8ZTV9"/>
<protein>
    <submittedName>
        <fullName evidence="2">Uncharacterized protein</fullName>
    </submittedName>
</protein>
<proteinExistence type="predicted"/>
<sequence>MNALVVWAGLIGSVLGILTSAIGIAAIYRGSVIKGYAAERDFNHLKTYYQSLAEAFKFQTDTFEKEFRESRKDLDTRCDRIDKDLTEIKALLFSDLRSRKEDD</sequence>
<dbReference type="OrthoDB" id="489903at2"/>
<dbReference type="STRING" id="1618023.UH38_09055"/>
<name>A0A0D8ZTV9_9CYAN</name>
<keyword evidence="1" id="KW-0812">Transmembrane</keyword>
<dbReference type="RefSeq" id="WP_045054324.1">
    <property type="nucleotide sequence ID" value="NZ_CAWMDP010000040.1"/>
</dbReference>
<keyword evidence="1" id="KW-0472">Membrane</keyword>
<evidence type="ECO:0000313" key="3">
    <source>
        <dbReference type="Proteomes" id="UP000032452"/>
    </source>
</evidence>
<dbReference type="EMBL" id="JYON01000007">
    <property type="protein sequence ID" value="KJH72198.1"/>
    <property type="molecule type" value="Genomic_DNA"/>
</dbReference>
<gene>
    <name evidence="2" type="ORF">UH38_09055</name>
</gene>
<evidence type="ECO:0000256" key="1">
    <source>
        <dbReference type="SAM" id="Phobius"/>
    </source>
</evidence>
<comment type="caution">
    <text evidence="2">The sequence shown here is derived from an EMBL/GenBank/DDBJ whole genome shotgun (WGS) entry which is preliminary data.</text>
</comment>